<dbReference type="Pfam" id="PF00400">
    <property type="entry name" value="WD40"/>
    <property type="match status" value="1"/>
</dbReference>
<evidence type="ECO:0000256" key="1">
    <source>
        <dbReference type="PROSITE-ProRule" id="PRU00221"/>
    </source>
</evidence>
<organism evidence="2 3">
    <name type="scientific">Suillus luteus UH-Slu-Lm8-n1</name>
    <dbReference type="NCBI Taxonomy" id="930992"/>
    <lineage>
        <taxon>Eukaryota</taxon>
        <taxon>Fungi</taxon>
        <taxon>Dikarya</taxon>
        <taxon>Basidiomycota</taxon>
        <taxon>Agaricomycotina</taxon>
        <taxon>Agaricomycetes</taxon>
        <taxon>Agaricomycetidae</taxon>
        <taxon>Boletales</taxon>
        <taxon>Suillineae</taxon>
        <taxon>Suillaceae</taxon>
        <taxon>Suillus</taxon>
    </lineage>
</organism>
<protein>
    <recommendedName>
        <fullName evidence="4">WD40 repeat-like protein</fullName>
    </recommendedName>
</protein>
<reference evidence="2 3" key="1">
    <citation type="submission" date="2014-04" db="EMBL/GenBank/DDBJ databases">
        <authorList>
            <consortium name="DOE Joint Genome Institute"/>
            <person name="Kuo A."/>
            <person name="Ruytinx J."/>
            <person name="Rineau F."/>
            <person name="Colpaert J."/>
            <person name="Kohler A."/>
            <person name="Nagy L.G."/>
            <person name="Floudas D."/>
            <person name="Copeland A."/>
            <person name="Barry K.W."/>
            <person name="Cichocki N."/>
            <person name="Veneault-Fourrey C."/>
            <person name="LaButti K."/>
            <person name="Lindquist E.A."/>
            <person name="Lipzen A."/>
            <person name="Lundell T."/>
            <person name="Morin E."/>
            <person name="Murat C."/>
            <person name="Sun H."/>
            <person name="Tunlid A."/>
            <person name="Henrissat B."/>
            <person name="Grigoriev I.V."/>
            <person name="Hibbett D.S."/>
            <person name="Martin F."/>
            <person name="Nordberg H.P."/>
            <person name="Cantor M.N."/>
            <person name="Hua S.X."/>
        </authorList>
    </citation>
    <scope>NUCLEOTIDE SEQUENCE [LARGE SCALE GENOMIC DNA]</scope>
    <source>
        <strain evidence="2 3">UH-Slu-Lm8-n1</strain>
    </source>
</reference>
<dbReference type="InterPro" id="IPR036322">
    <property type="entry name" value="WD40_repeat_dom_sf"/>
</dbReference>
<evidence type="ECO:0008006" key="4">
    <source>
        <dbReference type="Google" id="ProtNLM"/>
    </source>
</evidence>
<gene>
    <name evidence="2" type="ORF">CY34DRAFT_66985</name>
</gene>
<dbReference type="Proteomes" id="UP000054485">
    <property type="component" value="Unassembled WGS sequence"/>
</dbReference>
<dbReference type="PROSITE" id="PS50294">
    <property type="entry name" value="WD_REPEATS_REGION"/>
    <property type="match status" value="1"/>
</dbReference>
<dbReference type="HOGENOM" id="CLU_199429_0_0_1"/>
<dbReference type="Gene3D" id="2.130.10.10">
    <property type="entry name" value="YVTN repeat-like/Quinoprotein amine dehydrogenase"/>
    <property type="match status" value="1"/>
</dbReference>
<dbReference type="EMBL" id="KN835749">
    <property type="protein sequence ID" value="KIK34475.1"/>
    <property type="molecule type" value="Genomic_DNA"/>
</dbReference>
<feature type="repeat" description="WD" evidence="1">
    <location>
        <begin position="16"/>
        <end position="57"/>
    </location>
</feature>
<dbReference type="PROSITE" id="PS50082">
    <property type="entry name" value="WD_REPEATS_2"/>
    <property type="match status" value="1"/>
</dbReference>
<dbReference type="AlphaFoldDB" id="A0A0C9ZAG0"/>
<evidence type="ECO:0000313" key="2">
    <source>
        <dbReference type="EMBL" id="KIK34475.1"/>
    </source>
</evidence>
<evidence type="ECO:0000313" key="3">
    <source>
        <dbReference type="Proteomes" id="UP000054485"/>
    </source>
</evidence>
<feature type="non-terminal residue" evidence="2">
    <location>
        <position position="1"/>
    </location>
</feature>
<accession>A0A0C9ZAG0</accession>
<dbReference type="InterPro" id="IPR015943">
    <property type="entry name" value="WD40/YVTN_repeat-like_dom_sf"/>
</dbReference>
<dbReference type="InterPro" id="IPR001680">
    <property type="entry name" value="WD40_rpt"/>
</dbReference>
<sequence length="76" mass="8448">VYEFDASTLETVGTPFKGHTEHVTALVLSFDNALLASASWDNTIKLWAFESRQLLASFDVQNPWTLVLSPNSHQLA</sequence>
<reference evidence="3" key="2">
    <citation type="submission" date="2015-01" db="EMBL/GenBank/DDBJ databases">
        <title>Evolutionary Origins and Diversification of the Mycorrhizal Mutualists.</title>
        <authorList>
            <consortium name="DOE Joint Genome Institute"/>
            <consortium name="Mycorrhizal Genomics Consortium"/>
            <person name="Kohler A."/>
            <person name="Kuo A."/>
            <person name="Nagy L.G."/>
            <person name="Floudas D."/>
            <person name="Copeland A."/>
            <person name="Barry K.W."/>
            <person name="Cichocki N."/>
            <person name="Veneault-Fourrey C."/>
            <person name="LaButti K."/>
            <person name="Lindquist E.A."/>
            <person name="Lipzen A."/>
            <person name="Lundell T."/>
            <person name="Morin E."/>
            <person name="Murat C."/>
            <person name="Riley R."/>
            <person name="Ohm R."/>
            <person name="Sun H."/>
            <person name="Tunlid A."/>
            <person name="Henrissat B."/>
            <person name="Grigoriev I.V."/>
            <person name="Hibbett D.S."/>
            <person name="Martin F."/>
        </authorList>
    </citation>
    <scope>NUCLEOTIDE SEQUENCE [LARGE SCALE GENOMIC DNA]</scope>
    <source>
        <strain evidence="3">UH-Slu-Lm8-n1</strain>
    </source>
</reference>
<dbReference type="SMART" id="SM00320">
    <property type="entry name" value="WD40"/>
    <property type="match status" value="1"/>
</dbReference>
<dbReference type="InParanoid" id="A0A0C9ZAG0"/>
<proteinExistence type="predicted"/>
<name>A0A0C9ZAG0_9AGAM</name>
<dbReference type="SUPFAM" id="SSF50978">
    <property type="entry name" value="WD40 repeat-like"/>
    <property type="match status" value="1"/>
</dbReference>
<keyword evidence="1" id="KW-0853">WD repeat</keyword>
<keyword evidence="3" id="KW-1185">Reference proteome</keyword>
<feature type="non-terminal residue" evidence="2">
    <location>
        <position position="76"/>
    </location>
</feature>
<dbReference type="OrthoDB" id="2684204at2759"/>